<dbReference type="Proteomes" id="UP000789405">
    <property type="component" value="Unassembled WGS sequence"/>
</dbReference>
<dbReference type="EMBL" id="CAJVPY010014579">
    <property type="protein sequence ID" value="CAG8747279.1"/>
    <property type="molecule type" value="Genomic_DNA"/>
</dbReference>
<sequence>PPERKIVKQKWKKEQRIKKLGSIIVSDDLDRSQHSEKYQAVWEQIYSEFKKSEEVTGSDAHNDLFNNGDFQPSSNS</sequence>
<organism evidence="2 3">
    <name type="scientific">Dentiscutata erythropus</name>
    <dbReference type="NCBI Taxonomy" id="1348616"/>
    <lineage>
        <taxon>Eukaryota</taxon>
        <taxon>Fungi</taxon>
        <taxon>Fungi incertae sedis</taxon>
        <taxon>Mucoromycota</taxon>
        <taxon>Glomeromycotina</taxon>
        <taxon>Glomeromycetes</taxon>
        <taxon>Diversisporales</taxon>
        <taxon>Gigasporaceae</taxon>
        <taxon>Dentiscutata</taxon>
    </lineage>
</organism>
<protein>
    <submittedName>
        <fullName evidence="2">9484_t:CDS:1</fullName>
    </submittedName>
</protein>
<feature type="region of interest" description="Disordered" evidence="1">
    <location>
        <begin position="56"/>
        <end position="76"/>
    </location>
</feature>
<comment type="caution">
    <text evidence="2">The sequence shown here is derived from an EMBL/GenBank/DDBJ whole genome shotgun (WGS) entry which is preliminary data.</text>
</comment>
<evidence type="ECO:0000313" key="3">
    <source>
        <dbReference type="Proteomes" id="UP000789405"/>
    </source>
</evidence>
<reference evidence="2" key="1">
    <citation type="submission" date="2021-06" db="EMBL/GenBank/DDBJ databases">
        <authorList>
            <person name="Kallberg Y."/>
            <person name="Tangrot J."/>
            <person name="Rosling A."/>
        </authorList>
    </citation>
    <scope>NUCLEOTIDE SEQUENCE</scope>
    <source>
        <strain evidence="2">MA453B</strain>
    </source>
</reference>
<gene>
    <name evidence="2" type="ORF">DERYTH_LOCUS16545</name>
</gene>
<name>A0A9N9IRY7_9GLOM</name>
<accession>A0A9N9IRY7</accession>
<evidence type="ECO:0000256" key="1">
    <source>
        <dbReference type="SAM" id="MobiDB-lite"/>
    </source>
</evidence>
<dbReference type="AlphaFoldDB" id="A0A9N9IRY7"/>
<evidence type="ECO:0000313" key="2">
    <source>
        <dbReference type="EMBL" id="CAG8747279.1"/>
    </source>
</evidence>
<feature type="non-terminal residue" evidence="2">
    <location>
        <position position="1"/>
    </location>
</feature>
<feature type="compositionally biased region" description="Polar residues" evidence="1">
    <location>
        <begin position="64"/>
        <end position="76"/>
    </location>
</feature>
<keyword evidence="3" id="KW-1185">Reference proteome</keyword>
<proteinExistence type="predicted"/>